<proteinExistence type="predicted"/>
<sequence length="177" mass="19905">MNAYDVLKEHHIVIKGLGRKISAAPVDSQERHDLFDEMLVELDIHFRIEDDLYYPALKDAAKLIAVAHAEHRQVIDQLSVLLRTPQSNPGYEDEWNSFKTVLEAHADEEERDLIPAPPEVRLTDAELEELGNKMAAKMEQCRSSALHRLEHAGAVAASASPVTTTPPGLRGQRRDRE</sequence>
<gene>
    <name evidence="3" type="ORF">BN971_04894</name>
</gene>
<dbReference type="PANTHER" id="PTHR35585">
    <property type="entry name" value="HHE DOMAIN PROTEIN (AFU_ORTHOLOGUE AFUA_4G00730)"/>
    <property type="match status" value="1"/>
</dbReference>
<dbReference type="InterPro" id="IPR012312">
    <property type="entry name" value="Hemerythrin-like"/>
</dbReference>
<feature type="domain" description="Hemerythrin-like" evidence="2">
    <location>
        <begin position="3"/>
        <end position="116"/>
    </location>
</feature>
<evidence type="ECO:0000256" key="1">
    <source>
        <dbReference type="SAM" id="MobiDB-lite"/>
    </source>
</evidence>
<organism evidence="3 4">
    <name type="scientific">Mycobacterium bohemicum DSM 44277</name>
    <dbReference type="NCBI Taxonomy" id="1236609"/>
    <lineage>
        <taxon>Bacteria</taxon>
        <taxon>Bacillati</taxon>
        <taxon>Actinomycetota</taxon>
        <taxon>Actinomycetes</taxon>
        <taxon>Mycobacteriales</taxon>
        <taxon>Mycobacteriaceae</taxon>
        <taxon>Mycobacterium</taxon>
    </lineage>
</organism>
<feature type="region of interest" description="Disordered" evidence="1">
    <location>
        <begin position="152"/>
        <end position="177"/>
    </location>
</feature>
<evidence type="ECO:0000313" key="3">
    <source>
        <dbReference type="EMBL" id="CPR13582.1"/>
    </source>
</evidence>
<dbReference type="Pfam" id="PF01814">
    <property type="entry name" value="Hemerythrin"/>
    <property type="match status" value="1"/>
</dbReference>
<dbReference type="AlphaFoldDB" id="A0A0U0WG10"/>
<dbReference type="EMBL" id="CSTD01000010">
    <property type="protein sequence ID" value="CPR13582.1"/>
    <property type="molecule type" value="Genomic_DNA"/>
</dbReference>
<dbReference type="PANTHER" id="PTHR35585:SF1">
    <property type="entry name" value="HHE DOMAIN PROTEIN (AFU_ORTHOLOGUE AFUA_4G00730)"/>
    <property type="match status" value="1"/>
</dbReference>
<reference evidence="3 4" key="1">
    <citation type="submission" date="2015-03" db="EMBL/GenBank/DDBJ databases">
        <authorList>
            <person name="Murphy D."/>
        </authorList>
    </citation>
    <scope>NUCLEOTIDE SEQUENCE [LARGE SCALE GENOMIC DNA]</scope>
    <source>
        <strain evidence="3 4">DSM 44277</strain>
    </source>
</reference>
<protein>
    <submittedName>
        <fullName evidence="3">Hemerythrin HHE cation binding domain-containing protein</fullName>
    </submittedName>
</protein>
<dbReference type="OrthoDB" id="9793637at2"/>
<dbReference type="RefSeq" id="WP_090350717.1">
    <property type="nucleotide sequence ID" value="NZ_CSTD01000010.1"/>
</dbReference>
<dbReference type="Gene3D" id="1.20.120.520">
    <property type="entry name" value="nmb1532 protein domain like"/>
    <property type="match status" value="1"/>
</dbReference>
<evidence type="ECO:0000259" key="2">
    <source>
        <dbReference type="Pfam" id="PF01814"/>
    </source>
</evidence>
<evidence type="ECO:0000313" key="4">
    <source>
        <dbReference type="Proteomes" id="UP000198875"/>
    </source>
</evidence>
<dbReference type="CDD" id="cd12108">
    <property type="entry name" value="Hr-like"/>
    <property type="match status" value="1"/>
</dbReference>
<name>A0A0U0WG10_MYCBE</name>
<dbReference type="Proteomes" id="UP000198875">
    <property type="component" value="Unassembled WGS sequence"/>
</dbReference>
<feature type="compositionally biased region" description="Low complexity" evidence="1">
    <location>
        <begin position="152"/>
        <end position="168"/>
    </location>
</feature>
<accession>A0A0U0WG10</accession>